<keyword evidence="2" id="KW-1133">Transmembrane helix</keyword>
<dbReference type="PANTHER" id="PTHR34222">
    <property type="entry name" value="GAG_PRE-INTEGRS DOMAIN-CONTAINING PROTEIN"/>
    <property type="match status" value="1"/>
</dbReference>
<evidence type="ECO:0000256" key="1">
    <source>
        <dbReference type="SAM" id="MobiDB-lite"/>
    </source>
</evidence>
<evidence type="ECO:0008006" key="4">
    <source>
        <dbReference type="Google" id="ProtNLM"/>
    </source>
</evidence>
<protein>
    <recommendedName>
        <fullName evidence="4">CCHC-type domain-containing protein</fullName>
    </recommendedName>
</protein>
<sequence>MVSKHSSSSSTKPLNANLNDQGGLFMENLKLMEKLFLQLHHPFLSLLKFMQSLPSLVWLIILVCFILVTTLSCCHKSNAGNIGYGRKERPSCSHCGMMGHTVEKCYKIHGYPPGYRSRRAPTANQVMNNASSVNNDGSVPNAVNPYGNAPNVVNPFPMSQEQCQQLNSFLSTQLPNEASTSNHQATSVISQSSNFSEPDQMESDWTG</sequence>
<feature type="region of interest" description="Disordered" evidence="1">
    <location>
        <begin position="176"/>
        <end position="207"/>
    </location>
</feature>
<accession>A0A2N9G2W3</accession>
<feature type="transmembrane region" description="Helical" evidence="2">
    <location>
        <begin position="56"/>
        <end position="74"/>
    </location>
</feature>
<evidence type="ECO:0000256" key="2">
    <source>
        <dbReference type="SAM" id="Phobius"/>
    </source>
</evidence>
<evidence type="ECO:0000313" key="3">
    <source>
        <dbReference type="EMBL" id="SPC93521.1"/>
    </source>
</evidence>
<keyword evidence="2" id="KW-0812">Transmembrane</keyword>
<organism evidence="3">
    <name type="scientific">Fagus sylvatica</name>
    <name type="common">Beechnut</name>
    <dbReference type="NCBI Taxonomy" id="28930"/>
    <lineage>
        <taxon>Eukaryota</taxon>
        <taxon>Viridiplantae</taxon>
        <taxon>Streptophyta</taxon>
        <taxon>Embryophyta</taxon>
        <taxon>Tracheophyta</taxon>
        <taxon>Spermatophyta</taxon>
        <taxon>Magnoliopsida</taxon>
        <taxon>eudicotyledons</taxon>
        <taxon>Gunneridae</taxon>
        <taxon>Pentapetalae</taxon>
        <taxon>rosids</taxon>
        <taxon>fabids</taxon>
        <taxon>Fagales</taxon>
        <taxon>Fagaceae</taxon>
        <taxon>Fagus</taxon>
    </lineage>
</organism>
<name>A0A2N9G2W3_FAGSY</name>
<gene>
    <name evidence="3" type="ORF">FSB_LOCUS21403</name>
</gene>
<reference evidence="3" key="1">
    <citation type="submission" date="2018-02" db="EMBL/GenBank/DDBJ databases">
        <authorList>
            <person name="Cohen D.B."/>
            <person name="Kent A.D."/>
        </authorList>
    </citation>
    <scope>NUCLEOTIDE SEQUENCE</scope>
</reference>
<keyword evidence="2" id="KW-0472">Membrane</keyword>
<dbReference type="EMBL" id="OIVN01001401">
    <property type="protein sequence ID" value="SPC93521.1"/>
    <property type="molecule type" value="Genomic_DNA"/>
</dbReference>
<dbReference type="PANTHER" id="PTHR34222:SF99">
    <property type="entry name" value="PROTEIN, PUTATIVE-RELATED"/>
    <property type="match status" value="1"/>
</dbReference>
<dbReference type="AlphaFoldDB" id="A0A2N9G2W3"/>
<proteinExistence type="predicted"/>